<dbReference type="GeneID" id="80907121"/>
<gene>
    <name evidence="17" type="ORF">N0V89_003591</name>
</gene>
<keyword evidence="12" id="KW-0624">Polysaccharide degradation</keyword>
<dbReference type="PANTHER" id="PTHR33353:SF10">
    <property type="entry name" value="ENDO-BETA-1,4-GLUCANASE D"/>
    <property type="match status" value="1"/>
</dbReference>
<protein>
    <recommendedName>
        <fullName evidence="15">lytic cellulose monooxygenase (C4-dehydrogenating)</fullName>
        <ecNumber evidence="15">1.14.99.56</ecNumber>
    </recommendedName>
</protein>
<evidence type="ECO:0000256" key="13">
    <source>
        <dbReference type="ARBA" id="ARBA00044502"/>
    </source>
</evidence>
<evidence type="ECO:0000256" key="15">
    <source>
        <dbReference type="ARBA" id="ARBA00047174"/>
    </source>
</evidence>
<evidence type="ECO:0000256" key="4">
    <source>
        <dbReference type="ARBA" id="ARBA00022723"/>
    </source>
</evidence>
<sequence>MVPSTTKKFAPNWDYSGEAAMCGENGTLPLFPVKTLKVAAGSTIGFAVAGQSRLSSDESKDMSDFDPSFYMYHPGPATAWLSKAPDSVDLNEYKGDGDWWVDFFPLVLRTKGAFMNFTIPAATPPGKYLLRAEHLNMENGGFYKTTEMYQACAHVEITGSGTDWTGTPGPVTHFPGAFDAKDPGKLGLKLAASDWMLMQEGIWLPQALFRPYQPMEELKNWQGAGPKVWRDTTRLDTLPTEIIRNVLSFLKEDTPAIYDEEAETNESVFQDWFRWDSKNYRSAALVNKGLGVWSQELLVESAMICETPGAYIWGSWRSTLRASPLALFVRTLFDRPDLGPKVRQLTVLIPSQSCAKEMALYNLEEGKPAHNILSRAAAHIKTLGIPRRLRISWTKKLRAQYPYCLIGIILTLVPNVRHVAFVLDTESFKDDGIDFLCTFFGTRPTKAHHLAYFHRLGALRSVKSLIIRGPSPVALTGLEYFPGIQDLHLRLEFRPNRRAGLTPATISSVQFRNVSRLRLDIQLVPKPGRLDRTHPTGYFGPLLAAFENLMHLDLSDGPRDNNRNYAYASAELILLHLNDLSRLVSLKMPRKIAGPELESTTMAMLTSLKTLTAPFRAIVNEDLDTFKSLPQSLQHLILHDAVFDTIPCVQDLMQEKATGESMADMTRIEMWFAESFTDKSLERLRKGTMFPSLEEIASEVKVRLIIGKIDRED</sequence>
<dbReference type="EC" id="1.14.99.56" evidence="15"/>
<keyword evidence="18" id="KW-1185">Reference proteome</keyword>
<keyword evidence="4" id="KW-0479">Metal-binding</keyword>
<evidence type="ECO:0000256" key="11">
    <source>
        <dbReference type="ARBA" id="ARBA00023277"/>
    </source>
</evidence>
<keyword evidence="11" id="KW-0119">Carbohydrate metabolism</keyword>
<dbReference type="RefSeq" id="XP_056072697.1">
    <property type="nucleotide sequence ID" value="XM_056212389.1"/>
</dbReference>
<accession>A0A9W9CCV2</accession>
<dbReference type="OrthoDB" id="3795421at2759"/>
<evidence type="ECO:0000256" key="12">
    <source>
        <dbReference type="ARBA" id="ARBA00023326"/>
    </source>
</evidence>
<evidence type="ECO:0000313" key="17">
    <source>
        <dbReference type="EMBL" id="KAJ4355571.1"/>
    </source>
</evidence>
<reference evidence="17" key="1">
    <citation type="submission" date="2022-10" db="EMBL/GenBank/DDBJ databases">
        <title>Tapping the CABI collections for fungal endophytes: first genome assemblies for Collariella, Neodidymelliopsis, Ascochyta clinopodiicola, Didymella pomorum, Didymosphaeria variabile, Neocosmospora piperis and Neocucurbitaria cava.</title>
        <authorList>
            <person name="Hill R."/>
        </authorList>
    </citation>
    <scope>NUCLEOTIDE SEQUENCE</scope>
    <source>
        <strain evidence="17">IMI 356815</strain>
    </source>
</reference>
<evidence type="ECO:0000256" key="1">
    <source>
        <dbReference type="ARBA" id="ARBA00001973"/>
    </source>
</evidence>
<comment type="cofactor">
    <cofactor evidence="1">
        <name>Cu(2+)</name>
        <dbReference type="ChEBI" id="CHEBI:29036"/>
    </cofactor>
</comment>
<dbReference type="GO" id="GO:0046872">
    <property type="term" value="F:metal ion binding"/>
    <property type="evidence" value="ECO:0007669"/>
    <property type="project" value="UniProtKB-KW"/>
</dbReference>
<keyword evidence="3" id="KW-0964">Secreted</keyword>
<keyword evidence="7" id="KW-0560">Oxidoreductase</keyword>
<dbReference type="PANTHER" id="PTHR33353">
    <property type="entry name" value="PUTATIVE (AFU_ORTHOLOGUE AFUA_1G12560)-RELATED"/>
    <property type="match status" value="1"/>
</dbReference>
<dbReference type="Proteomes" id="UP001140513">
    <property type="component" value="Unassembled WGS sequence"/>
</dbReference>
<comment type="similarity">
    <text evidence="13">Belongs to the polysaccharide monooxygenase AA9 family.</text>
</comment>
<keyword evidence="9" id="KW-0503">Monooxygenase</keyword>
<evidence type="ECO:0000256" key="7">
    <source>
        <dbReference type="ARBA" id="ARBA00023002"/>
    </source>
</evidence>
<comment type="caution">
    <text evidence="17">The sequence shown here is derived from an EMBL/GenBank/DDBJ whole genome shotgun (WGS) entry which is preliminary data.</text>
</comment>
<proteinExistence type="inferred from homology"/>
<keyword evidence="10" id="KW-1015">Disulfide bond</keyword>
<evidence type="ECO:0000256" key="6">
    <source>
        <dbReference type="ARBA" id="ARBA00023001"/>
    </source>
</evidence>
<evidence type="ECO:0000256" key="3">
    <source>
        <dbReference type="ARBA" id="ARBA00022525"/>
    </source>
</evidence>
<evidence type="ECO:0000256" key="5">
    <source>
        <dbReference type="ARBA" id="ARBA00022729"/>
    </source>
</evidence>
<evidence type="ECO:0000256" key="2">
    <source>
        <dbReference type="ARBA" id="ARBA00004613"/>
    </source>
</evidence>
<organism evidence="17 18">
    <name type="scientific">Didymosphaeria variabile</name>
    <dbReference type="NCBI Taxonomy" id="1932322"/>
    <lineage>
        <taxon>Eukaryota</taxon>
        <taxon>Fungi</taxon>
        <taxon>Dikarya</taxon>
        <taxon>Ascomycota</taxon>
        <taxon>Pezizomycotina</taxon>
        <taxon>Dothideomycetes</taxon>
        <taxon>Pleosporomycetidae</taxon>
        <taxon>Pleosporales</taxon>
        <taxon>Massarineae</taxon>
        <taxon>Didymosphaeriaceae</taxon>
        <taxon>Didymosphaeria</taxon>
    </lineage>
</organism>
<dbReference type="GO" id="GO:0005576">
    <property type="term" value="C:extracellular region"/>
    <property type="evidence" value="ECO:0007669"/>
    <property type="project" value="UniProtKB-SubCell"/>
</dbReference>
<keyword evidence="6" id="KW-0136">Cellulose degradation</keyword>
<evidence type="ECO:0000256" key="9">
    <source>
        <dbReference type="ARBA" id="ARBA00023033"/>
    </source>
</evidence>
<keyword evidence="8" id="KW-0186">Copper</keyword>
<dbReference type="Gene3D" id="2.70.50.70">
    <property type="match status" value="1"/>
</dbReference>
<dbReference type="Pfam" id="PF03443">
    <property type="entry name" value="AA9"/>
    <property type="match status" value="1"/>
</dbReference>
<dbReference type="GO" id="GO:0004497">
    <property type="term" value="F:monooxygenase activity"/>
    <property type="evidence" value="ECO:0007669"/>
    <property type="project" value="UniProtKB-KW"/>
</dbReference>
<dbReference type="InterPro" id="IPR005103">
    <property type="entry name" value="AA9_LPMO"/>
</dbReference>
<evidence type="ECO:0000313" key="18">
    <source>
        <dbReference type="Proteomes" id="UP001140513"/>
    </source>
</evidence>
<feature type="domain" description="Auxiliary Activity family 9 catalytic" evidence="16">
    <location>
        <begin position="12"/>
        <end position="185"/>
    </location>
</feature>
<comment type="catalytic activity">
    <reaction evidence="14">
        <text>[(1-&gt;4)-beta-D-glucosyl]n+m + reduced acceptor + O2 = 4-dehydro-beta-D-glucosyl-[(1-&gt;4)-beta-D-glucosyl]n-1 + [(1-&gt;4)-beta-D-glucosyl]m + acceptor + H2O.</text>
        <dbReference type="EC" id="1.14.99.56"/>
    </reaction>
</comment>
<dbReference type="EMBL" id="JAPEUX010000003">
    <property type="protein sequence ID" value="KAJ4355571.1"/>
    <property type="molecule type" value="Genomic_DNA"/>
</dbReference>
<evidence type="ECO:0000256" key="10">
    <source>
        <dbReference type="ARBA" id="ARBA00023157"/>
    </source>
</evidence>
<comment type="subcellular location">
    <subcellularLocation>
        <location evidence="2">Secreted</location>
    </subcellularLocation>
</comment>
<evidence type="ECO:0000256" key="14">
    <source>
        <dbReference type="ARBA" id="ARBA00045077"/>
    </source>
</evidence>
<evidence type="ECO:0000259" key="16">
    <source>
        <dbReference type="Pfam" id="PF03443"/>
    </source>
</evidence>
<keyword evidence="5" id="KW-0732">Signal</keyword>
<name>A0A9W9CCV2_9PLEO</name>
<dbReference type="GO" id="GO:0030245">
    <property type="term" value="P:cellulose catabolic process"/>
    <property type="evidence" value="ECO:0007669"/>
    <property type="project" value="UniProtKB-KW"/>
</dbReference>
<evidence type="ECO:0000256" key="8">
    <source>
        <dbReference type="ARBA" id="ARBA00023008"/>
    </source>
</evidence>
<dbReference type="InterPro" id="IPR049892">
    <property type="entry name" value="AA9"/>
</dbReference>
<dbReference type="AlphaFoldDB" id="A0A9W9CCV2"/>